<comment type="caution">
    <text evidence="2">The sequence shown here is derived from an EMBL/GenBank/DDBJ whole genome shotgun (WGS) entry which is preliminary data.</text>
</comment>
<organism evidence="2 3">
    <name type="scientific">Tahibacter aquaticus</name>
    <dbReference type="NCBI Taxonomy" id="520092"/>
    <lineage>
        <taxon>Bacteria</taxon>
        <taxon>Pseudomonadati</taxon>
        <taxon>Pseudomonadota</taxon>
        <taxon>Gammaproteobacteria</taxon>
        <taxon>Lysobacterales</taxon>
        <taxon>Rhodanobacteraceae</taxon>
        <taxon>Tahibacter</taxon>
    </lineage>
</organism>
<dbReference type="Proteomes" id="UP000295293">
    <property type="component" value="Unassembled WGS sequence"/>
</dbReference>
<gene>
    <name evidence="2" type="ORF">DFR29_10212</name>
</gene>
<dbReference type="RefSeq" id="WP_425598820.1">
    <property type="nucleotide sequence ID" value="NZ_SNZH01000002.1"/>
</dbReference>
<name>A0A4R6Z6H1_9GAMM</name>
<reference evidence="2 3" key="1">
    <citation type="submission" date="2019-03" db="EMBL/GenBank/DDBJ databases">
        <title>Genomic Encyclopedia of Type Strains, Phase IV (KMG-IV): sequencing the most valuable type-strain genomes for metagenomic binning, comparative biology and taxonomic classification.</title>
        <authorList>
            <person name="Goeker M."/>
        </authorList>
    </citation>
    <scope>NUCLEOTIDE SEQUENCE [LARGE SCALE GENOMIC DNA]</scope>
    <source>
        <strain evidence="2 3">DSM 21667</strain>
    </source>
</reference>
<proteinExistence type="predicted"/>
<dbReference type="Pfam" id="PF06527">
    <property type="entry name" value="TniQ"/>
    <property type="match status" value="1"/>
</dbReference>
<dbReference type="AlphaFoldDB" id="A0A4R6Z6H1"/>
<sequence length="457" mass="51798">MPACSGWTPLPPVRLRGIDTELIESLDHYAFRMASMCGVSRGFLASILRAGNCNAENKSIASGHTSWIGPRSNYAVLLFRLMELTGQDNLSRGTFHYASKVLSHRGMAYTKGGQARRRWCPTCYLEWDHETSFEPLVWAFSMLAVCPVHRVSMESTCPQCDAEQPLYRSYEVRRDCFVCRRPLGVPGKHTQASPISSWIDRSLIRFTAFVSNQDDILKISCYLEFCDVMKRRLRAGEPFPDGVRQFVDVTMRTSHVCIPTITQYLNLCAFQGCEIEDIFIKPRSAASRSLFDRSAGFNRIPFPKRPGKENLRRTGDCMIKLLASGRIRLPPLAFLCNQLGVWLDAVRDCYPDLFGRYSDVYSQQKDIARVHVLRVFDCASLHLRSATRLAAPDLKMIVAERARVSADLAAQCVEALLVIRQFLPTPNPDSEPNSQVPRDVDEDPISTILDKWMRGWK</sequence>
<keyword evidence="3" id="KW-1185">Reference proteome</keyword>
<dbReference type="InterPro" id="IPR009492">
    <property type="entry name" value="TniQ"/>
</dbReference>
<dbReference type="EMBL" id="SNZH01000002">
    <property type="protein sequence ID" value="TDR47353.1"/>
    <property type="molecule type" value="Genomic_DNA"/>
</dbReference>
<evidence type="ECO:0000313" key="2">
    <source>
        <dbReference type="EMBL" id="TDR47353.1"/>
    </source>
</evidence>
<evidence type="ECO:0000313" key="3">
    <source>
        <dbReference type="Proteomes" id="UP000295293"/>
    </source>
</evidence>
<feature type="domain" description="TniQ" evidence="1">
    <location>
        <begin position="103"/>
        <end position="151"/>
    </location>
</feature>
<accession>A0A4R6Z6H1</accession>
<evidence type="ECO:0000259" key="1">
    <source>
        <dbReference type="Pfam" id="PF06527"/>
    </source>
</evidence>
<protein>
    <submittedName>
        <fullName evidence="2">TniQ protein</fullName>
    </submittedName>
</protein>